<evidence type="ECO:0000313" key="1">
    <source>
        <dbReference type="EMBL" id="MBX31196.1"/>
    </source>
</evidence>
<sequence>MSPLDNSIRICTICIYISYSRSRGHSTTCLCCNSRSSNISSIRHVQTSITRNHGSVTR</sequence>
<name>A0A2P2MLT9_RHIMU</name>
<protein>
    <submittedName>
        <fullName evidence="1">Pre-mRNA-processing factor 39-like isoform X1</fullName>
    </submittedName>
</protein>
<dbReference type="EMBL" id="GGEC01050712">
    <property type="protein sequence ID" value="MBX31196.1"/>
    <property type="molecule type" value="Transcribed_RNA"/>
</dbReference>
<proteinExistence type="predicted"/>
<dbReference type="AlphaFoldDB" id="A0A2P2MLT9"/>
<accession>A0A2P2MLT9</accession>
<organism evidence="1">
    <name type="scientific">Rhizophora mucronata</name>
    <name type="common">Asiatic mangrove</name>
    <dbReference type="NCBI Taxonomy" id="61149"/>
    <lineage>
        <taxon>Eukaryota</taxon>
        <taxon>Viridiplantae</taxon>
        <taxon>Streptophyta</taxon>
        <taxon>Embryophyta</taxon>
        <taxon>Tracheophyta</taxon>
        <taxon>Spermatophyta</taxon>
        <taxon>Magnoliopsida</taxon>
        <taxon>eudicotyledons</taxon>
        <taxon>Gunneridae</taxon>
        <taxon>Pentapetalae</taxon>
        <taxon>rosids</taxon>
        <taxon>fabids</taxon>
        <taxon>Malpighiales</taxon>
        <taxon>Rhizophoraceae</taxon>
        <taxon>Rhizophora</taxon>
    </lineage>
</organism>
<reference evidence="1" key="1">
    <citation type="submission" date="2018-02" db="EMBL/GenBank/DDBJ databases">
        <title>Rhizophora mucronata_Transcriptome.</title>
        <authorList>
            <person name="Meera S.P."/>
            <person name="Sreeshan A."/>
            <person name="Augustine A."/>
        </authorList>
    </citation>
    <scope>NUCLEOTIDE SEQUENCE</scope>
    <source>
        <tissue evidence="1">Leaf</tissue>
    </source>
</reference>